<organism evidence="4 5">
    <name type="scientific">Kitasatospora saccharophila</name>
    <dbReference type="NCBI Taxonomy" id="407973"/>
    <lineage>
        <taxon>Bacteria</taxon>
        <taxon>Bacillati</taxon>
        <taxon>Actinomycetota</taxon>
        <taxon>Actinomycetes</taxon>
        <taxon>Kitasatosporales</taxon>
        <taxon>Streptomycetaceae</taxon>
        <taxon>Kitasatospora</taxon>
    </lineage>
</organism>
<feature type="transmembrane region" description="Helical" evidence="2">
    <location>
        <begin position="293"/>
        <end position="312"/>
    </location>
</feature>
<keyword evidence="5" id="KW-1185">Reference proteome</keyword>
<keyword evidence="3" id="KW-0732">Signal</keyword>
<keyword evidence="2" id="KW-1133">Transmembrane helix</keyword>
<reference evidence="4 5" key="1">
    <citation type="journal article" date="2019" name="Int. J. Syst. Evol. Microbiol.">
        <title>The Global Catalogue of Microorganisms (GCM) 10K type strain sequencing project: providing services to taxonomists for standard genome sequencing and annotation.</title>
        <authorList>
            <consortium name="The Broad Institute Genomics Platform"/>
            <consortium name="The Broad Institute Genome Sequencing Center for Infectious Disease"/>
            <person name="Wu L."/>
            <person name="Ma J."/>
        </authorList>
    </citation>
    <scope>NUCLEOTIDE SEQUENCE [LARGE SCALE GENOMIC DNA]</scope>
    <source>
        <strain evidence="4 5">JCM 14559</strain>
    </source>
</reference>
<sequence>MVAARRVVRVVVLSVLALLGAVLGAPGVAAAAPGSGSVATVIGGVPARVADGGGFTAVFTVRSTSRYRILVDSLFLRVASADDPSGPADGVSVEWQDPATGTWRTSDTHGGTGWGLTLSPPPAVEPRGTLTFRARIGLDAALPGGGYAVETDGVADYRLLDAAGRDAGTLDGRTQARAAFRYDAAAPSPSAPPSPSPSASASPSATASASVPAEATPEAVALPSDAPPPPPSATPSEAPSADAESTPPTTPEPESDSPAPALAGAAPSAGPPGLAVPDLSGSGPGHGPVSPSLVLGLVSILAGFLLGGSLLVRRGTGS</sequence>
<name>A0ABN2XGE9_9ACTN</name>
<dbReference type="RefSeq" id="WP_344554880.1">
    <property type="nucleotide sequence ID" value="NZ_BAAANS010000037.1"/>
</dbReference>
<feature type="region of interest" description="Disordered" evidence="1">
    <location>
        <begin position="184"/>
        <end position="292"/>
    </location>
</feature>
<keyword evidence="2" id="KW-0812">Transmembrane</keyword>
<feature type="compositionally biased region" description="Low complexity" evidence="1">
    <location>
        <begin position="256"/>
        <end position="275"/>
    </location>
</feature>
<evidence type="ECO:0000256" key="1">
    <source>
        <dbReference type="SAM" id="MobiDB-lite"/>
    </source>
</evidence>
<feature type="chain" id="PRO_5046178908" evidence="3">
    <location>
        <begin position="32"/>
        <end position="318"/>
    </location>
</feature>
<feature type="signal peptide" evidence="3">
    <location>
        <begin position="1"/>
        <end position="31"/>
    </location>
</feature>
<feature type="compositionally biased region" description="Low complexity" evidence="1">
    <location>
        <begin position="197"/>
        <end position="224"/>
    </location>
</feature>
<dbReference type="Proteomes" id="UP001500897">
    <property type="component" value="Unassembled WGS sequence"/>
</dbReference>
<feature type="compositionally biased region" description="Low complexity" evidence="1">
    <location>
        <begin position="234"/>
        <end position="247"/>
    </location>
</feature>
<evidence type="ECO:0000256" key="2">
    <source>
        <dbReference type="SAM" id="Phobius"/>
    </source>
</evidence>
<proteinExistence type="predicted"/>
<keyword evidence="2" id="KW-0472">Membrane</keyword>
<evidence type="ECO:0000313" key="4">
    <source>
        <dbReference type="EMBL" id="GAA2109662.1"/>
    </source>
</evidence>
<comment type="caution">
    <text evidence="4">The sequence shown here is derived from an EMBL/GenBank/DDBJ whole genome shotgun (WGS) entry which is preliminary data.</text>
</comment>
<gene>
    <name evidence="4" type="ORF">GCM10009759_50500</name>
</gene>
<protein>
    <submittedName>
        <fullName evidence="4">Uncharacterized protein</fullName>
    </submittedName>
</protein>
<feature type="region of interest" description="Disordered" evidence="1">
    <location>
        <begin position="102"/>
        <end position="122"/>
    </location>
</feature>
<evidence type="ECO:0000313" key="5">
    <source>
        <dbReference type="Proteomes" id="UP001500897"/>
    </source>
</evidence>
<evidence type="ECO:0000256" key="3">
    <source>
        <dbReference type="SAM" id="SignalP"/>
    </source>
</evidence>
<accession>A0ABN2XGE9</accession>
<dbReference type="EMBL" id="BAAANS010000037">
    <property type="protein sequence ID" value="GAA2109662.1"/>
    <property type="molecule type" value="Genomic_DNA"/>
</dbReference>